<dbReference type="SMART" id="SM00562">
    <property type="entry name" value="NDK"/>
    <property type="match status" value="3"/>
</dbReference>
<keyword evidence="6" id="KW-1185">Reference proteome</keyword>
<name>A0AAV2ILL8_LYMST</name>
<sequence>MARKKQEIQLQREIETQEEWEEVMSMEGLWVVDVYQEWCGPCLALVGNFRRLKNELGDHLLNFAIAKADTIDALEKYRGRCEPTFLFYAGGILTSFIHGANSPKVQRVITEQLAHEHKVLEGTAERKEVKDPVITRQQEIESEKKEEEAARQLALDPASPEVPKTPVSGERKGSSPAVDKGITIAIIKPDAVVQGKDEEIISIIKEEGFEILADEPREITQNEAEELYAHLDTESHYDDLIKFITSGPSRLLILTYGTSGDTVIQKWNELIGPEEVEVAREAEPNSLRARYGEKGYQNALHGSETTEEAAKELALFFPNFVLPTYMKKKLSLQRTLALIRPEAYANKKEEILKTIKESHLKIELMKEVELTKEQAAEFYKEQEQFGFFDTLLETMSSGPLLALGLSGDEAIDTWREMLGPENIDDAMEKAPNCLRARFPGSNGMNQFHGSSSEEAALKEIAGFFPMEQTVAMIKPSGMTQKETIINIIQSANFKIAAQVEIIVPRAYVDILYPKLTQSDFYDDIIHAITSGTSLFLVLSREDAINGWRREMGETDPAHAKEESPSSIRALYGTDLINNAVHGSSDAEHVHAEMTRIFGELSFNPDGSLRGDEPNLDEASHVIEREREDEETKESPRSERKVQEEVIEEEGGKKSPDQHKAHTDENEDSKHDDADHERTEVQDGDQETQRDDHIQQAEDKPEEMAHDDKQEGQTEDKTGEVVDEGKQEEQTDGAQDASQQQETTAKPGDEKAADHETAEHQNNDAKSPRNETSHAETTESDASGAESPKADPSDVKRTKEEPSDAEPTKADPADVKPTKEDPSDAEPTKEDPSDAEPTKGDPSDAEPTKETSSTVEPNLHEDGPHAETPKDTASIKSSKEVSQTEETKTETHEKDPQESKEAAQVQQEQHHDTDQQVGDVTETKPHTPSSGEQGQISQQNEEVEPHEDAENPEGEASPAE</sequence>
<dbReference type="PRINTS" id="PR01243">
    <property type="entry name" value="NUCDPKINASE"/>
</dbReference>
<feature type="compositionally biased region" description="Basic and acidic residues" evidence="3">
    <location>
        <begin position="125"/>
        <end position="150"/>
    </location>
</feature>
<dbReference type="AlphaFoldDB" id="A0AAV2ILL8"/>
<dbReference type="InterPro" id="IPR034907">
    <property type="entry name" value="NDK-like_dom"/>
</dbReference>
<dbReference type="InterPro" id="IPR051766">
    <property type="entry name" value="TXND_domain-containing"/>
</dbReference>
<dbReference type="InterPro" id="IPR036249">
    <property type="entry name" value="Thioredoxin-like_sf"/>
</dbReference>
<dbReference type="InterPro" id="IPR013766">
    <property type="entry name" value="Thioredoxin_domain"/>
</dbReference>
<proteinExistence type="inferred from homology"/>
<dbReference type="GO" id="GO:0006228">
    <property type="term" value="P:UTP biosynthetic process"/>
    <property type="evidence" value="ECO:0007669"/>
    <property type="project" value="InterPro"/>
</dbReference>
<dbReference type="PANTHER" id="PTHR46135">
    <property type="entry name" value="NME/NM23 FAMILY MEMBER 8"/>
    <property type="match status" value="1"/>
</dbReference>
<protein>
    <recommendedName>
        <fullName evidence="4">Thioredoxin domain-containing protein</fullName>
    </recommendedName>
</protein>
<dbReference type="Proteomes" id="UP001497497">
    <property type="component" value="Unassembled WGS sequence"/>
</dbReference>
<feature type="compositionally biased region" description="Basic and acidic residues" evidence="3">
    <location>
        <begin position="857"/>
        <end position="869"/>
    </location>
</feature>
<dbReference type="InterPro" id="IPR001564">
    <property type="entry name" value="Nucleoside_diP_kinase"/>
</dbReference>
<dbReference type="GO" id="GO:0004550">
    <property type="term" value="F:nucleoside diphosphate kinase activity"/>
    <property type="evidence" value="ECO:0007669"/>
    <property type="project" value="InterPro"/>
</dbReference>
<dbReference type="InterPro" id="IPR036850">
    <property type="entry name" value="NDK-like_dom_sf"/>
</dbReference>
<comment type="similarity">
    <text evidence="1 2">Belongs to the NDK family.</text>
</comment>
<dbReference type="PROSITE" id="PS51374">
    <property type="entry name" value="NDPK_LIKE"/>
    <property type="match status" value="3"/>
</dbReference>
<feature type="compositionally biased region" description="Polar residues" evidence="3">
    <location>
        <begin position="925"/>
        <end position="939"/>
    </location>
</feature>
<feature type="region of interest" description="Disordered" evidence="3">
    <location>
        <begin position="604"/>
        <end position="959"/>
    </location>
</feature>
<reference evidence="5 6" key="1">
    <citation type="submission" date="2024-04" db="EMBL/GenBank/DDBJ databases">
        <authorList>
            <consortium name="Genoscope - CEA"/>
            <person name="William W."/>
        </authorList>
    </citation>
    <scope>NUCLEOTIDE SEQUENCE [LARGE SCALE GENOMIC DNA]</scope>
</reference>
<dbReference type="SUPFAM" id="SSF52833">
    <property type="entry name" value="Thioredoxin-like"/>
    <property type="match status" value="1"/>
</dbReference>
<evidence type="ECO:0000256" key="3">
    <source>
        <dbReference type="SAM" id="MobiDB-lite"/>
    </source>
</evidence>
<dbReference type="InterPro" id="IPR017937">
    <property type="entry name" value="Thioredoxin_CS"/>
</dbReference>
<organism evidence="5 6">
    <name type="scientific">Lymnaea stagnalis</name>
    <name type="common">Great pond snail</name>
    <name type="synonym">Helix stagnalis</name>
    <dbReference type="NCBI Taxonomy" id="6523"/>
    <lineage>
        <taxon>Eukaryota</taxon>
        <taxon>Metazoa</taxon>
        <taxon>Spiralia</taxon>
        <taxon>Lophotrochozoa</taxon>
        <taxon>Mollusca</taxon>
        <taxon>Gastropoda</taxon>
        <taxon>Heterobranchia</taxon>
        <taxon>Euthyneura</taxon>
        <taxon>Panpulmonata</taxon>
        <taxon>Hygrophila</taxon>
        <taxon>Lymnaeoidea</taxon>
        <taxon>Lymnaeidae</taxon>
        <taxon>Lymnaea</taxon>
    </lineage>
</organism>
<evidence type="ECO:0000256" key="2">
    <source>
        <dbReference type="RuleBase" id="RU004011"/>
    </source>
</evidence>
<feature type="compositionally biased region" description="Basic and acidic residues" evidence="3">
    <location>
        <begin position="632"/>
        <end position="728"/>
    </location>
</feature>
<feature type="compositionally biased region" description="Basic and acidic residues" evidence="3">
    <location>
        <begin position="746"/>
        <end position="776"/>
    </location>
</feature>
<gene>
    <name evidence="5" type="ORF">GSLYS_00020865001</name>
</gene>
<evidence type="ECO:0000259" key="4">
    <source>
        <dbReference type="PROSITE" id="PS51352"/>
    </source>
</evidence>
<dbReference type="Pfam" id="PF00334">
    <property type="entry name" value="NDK"/>
    <property type="match status" value="3"/>
</dbReference>
<dbReference type="Pfam" id="PF00085">
    <property type="entry name" value="Thioredoxin"/>
    <property type="match status" value="1"/>
</dbReference>
<dbReference type="SUPFAM" id="SSF54919">
    <property type="entry name" value="Nucleoside diphosphate kinase, NDK"/>
    <property type="match status" value="3"/>
</dbReference>
<feature type="domain" description="Thioredoxin" evidence="4">
    <location>
        <begin position="1"/>
        <end position="114"/>
    </location>
</feature>
<evidence type="ECO:0000256" key="1">
    <source>
        <dbReference type="PROSITE-ProRule" id="PRU00706"/>
    </source>
</evidence>
<dbReference type="GO" id="GO:0006241">
    <property type="term" value="P:CTP biosynthetic process"/>
    <property type="evidence" value="ECO:0007669"/>
    <property type="project" value="InterPro"/>
</dbReference>
<dbReference type="CDD" id="cd04416">
    <property type="entry name" value="NDPk_TX"/>
    <property type="match status" value="1"/>
</dbReference>
<evidence type="ECO:0000313" key="5">
    <source>
        <dbReference type="EMBL" id="CAL1547548.1"/>
    </source>
</evidence>
<dbReference type="Gene3D" id="3.40.30.10">
    <property type="entry name" value="Glutaredoxin"/>
    <property type="match status" value="1"/>
</dbReference>
<dbReference type="PROSITE" id="PS00194">
    <property type="entry name" value="THIOREDOXIN_1"/>
    <property type="match status" value="1"/>
</dbReference>
<feature type="compositionally biased region" description="Acidic residues" evidence="3">
    <location>
        <begin position="940"/>
        <end position="952"/>
    </location>
</feature>
<dbReference type="Gene3D" id="3.30.70.141">
    <property type="entry name" value="Nucleoside diphosphate kinase-like domain"/>
    <property type="match status" value="3"/>
</dbReference>
<feature type="compositionally biased region" description="Basic and acidic residues" evidence="3">
    <location>
        <begin position="787"/>
        <end position="848"/>
    </location>
</feature>
<feature type="compositionally biased region" description="Basic and acidic residues" evidence="3">
    <location>
        <begin position="884"/>
        <end position="900"/>
    </location>
</feature>
<accession>A0AAV2ILL8</accession>
<dbReference type="PROSITE" id="PS51352">
    <property type="entry name" value="THIOREDOXIN_2"/>
    <property type="match status" value="1"/>
</dbReference>
<comment type="caution">
    <text evidence="5">The sequence shown here is derived from an EMBL/GenBank/DDBJ whole genome shotgun (WGS) entry which is preliminary data.</text>
</comment>
<feature type="region of interest" description="Disordered" evidence="3">
    <location>
        <begin position="125"/>
        <end position="176"/>
    </location>
</feature>
<evidence type="ECO:0000313" key="6">
    <source>
        <dbReference type="Proteomes" id="UP001497497"/>
    </source>
</evidence>
<feature type="compositionally biased region" description="Basic and acidic residues" evidence="3">
    <location>
        <begin position="608"/>
        <end position="625"/>
    </location>
</feature>
<dbReference type="PANTHER" id="PTHR46135:SF3">
    <property type="entry name" value="NME_NM23 FAMILY MEMBER 8"/>
    <property type="match status" value="1"/>
</dbReference>
<dbReference type="GO" id="GO:0006183">
    <property type="term" value="P:GTP biosynthetic process"/>
    <property type="evidence" value="ECO:0007669"/>
    <property type="project" value="InterPro"/>
</dbReference>
<feature type="compositionally biased region" description="Polar residues" evidence="3">
    <location>
        <begin position="731"/>
        <end position="743"/>
    </location>
</feature>
<dbReference type="EMBL" id="CAXITT010001005">
    <property type="protein sequence ID" value="CAL1547548.1"/>
    <property type="molecule type" value="Genomic_DNA"/>
</dbReference>
<comment type="caution">
    <text evidence="1">Lacks conserved residue(s) required for the propagation of feature annotation.</text>
</comment>